<keyword evidence="2" id="KW-0813">Transport</keyword>
<feature type="region of interest" description="Disordered" evidence="8">
    <location>
        <begin position="418"/>
        <end position="445"/>
    </location>
</feature>
<feature type="transmembrane region" description="Helical" evidence="9">
    <location>
        <begin position="32"/>
        <end position="50"/>
    </location>
</feature>
<keyword evidence="7 9" id="KW-0472">Membrane</keyword>
<gene>
    <name evidence="11" type="ORF">GCM10022262_10130</name>
</gene>
<evidence type="ECO:0000256" key="6">
    <source>
        <dbReference type="ARBA" id="ARBA00023065"/>
    </source>
</evidence>
<keyword evidence="3" id="KW-0050">Antiport</keyword>
<feature type="transmembrane region" description="Helical" evidence="9">
    <location>
        <begin position="318"/>
        <end position="338"/>
    </location>
</feature>
<accession>A0ABP8ERM4</accession>
<comment type="caution">
    <text evidence="11">The sequence shown here is derived from an EMBL/GenBank/DDBJ whole genome shotgun (WGS) entry which is preliminary data.</text>
</comment>
<dbReference type="InterPro" id="IPR006153">
    <property type="entry name" value="Cation/H_exchanger_TM"/>
</dbReference>
<evidence type="ECO:0000256" key="8">
    <source>
        <dbReference type="SAM" id="MobiDB-lite"/>
    </source>
</evidence>
<evidence type="ECO:0000313" key="11">
    <source>
        <dbReference type="EMBL" id="GAA4286654.1"/>
    </source>
</evidence>
<feature type="transmembrane region" description="Helical" evidence="9">
    <location>
        <begin position="171"/>
        <end position="194"/>
    </location>
</feature>
<evidence type="ECO:0000256" key="2">
    <source>
        <dbReference type="ARBA" id="ARBA00022448"/>
    </source>
</evidence>
<dbReference type="EMBL" id="BAABBA010000004">
    <property type="protein sequence ID" value="GAA4286654.1"/>
    <property type="molecule type" value="Genomic_DNA"/>
</dbReference>
<feature type="transmembrane region" description="Helical" evidence="9">
    <location>
        <begin position="240"/>
        <end position="273"/>
    </location>
</feature>
<feature type="transmembrane region" description="Helical" evidence="9">
    <location>
        <begin position="201"/>
        <end position="220"/>
    </location>
</feature>
<feature type="transmembrane region" description="Helical" evidence="9">
    <location>
        <begin position="350"/>
        <end position="370"/>
    </location>
</feature>
<feature type="domain" description="Cation/H+ exchanger transmembrane" evidence="10">
    <location>
        <begin position="15"/>
        <end position="404"/>
    </location>
</feature>
<evidence type="ECO:0000256" key="9">
    <source>
        <dbReference type="SAM" id="Phobius"/>
    </source>
</evidence>
<dbReference type="RefSeq" id="WP_345038408.1">
    <property type="nucleotide sequence ID" value="NZ_BAABBA010000004.1"/>
</dbReference>
<evidence type="ECO:0000256" key="5">
    <source>
        <dbReference type="ARBA" id="ARBA00022989"/>
    </source>
</evidence>
<comment type="subcellular location">
    <subcellularLocation>
        <location evidence="1">Cell membrane</location>
        <topology evidence="1">Multi-pass membrane protein</topology>
    </subcellularLocation>
</comment>
<proteinExistence type="predicted"/>
<evidence type="ECO:0000256" key="4">
    <source>
        <dbReference type="ARBA" id="ARBA00022692"/>
    </source>
</evidence>
<keyword evidence="4 9" id="KW-0812">Transmembrane</keyword>
<keyword evidence="6" id="KW-0406">Ion transport</keyword>
<feature type="transmembrane region" description="Helical" evidence="9">
    <location>
        <begin position="6"/>
        <end position="25"/>
    </location>
</feature>
<feature type="transmembrane region" description="Helical" evidence="9">
    <location>
        <begin position="382"/>
        <end position="407"/>
    </location>
</feature>
<evidence type="ECO:0000313" key="12">
    <source>
        <dbReference type="Proteomes" id="UP001499841"/>
    </source>
</evidence>
<feature type="transmembrane region" description="Helical" evidence="9">
    <location>
        <begin position="103"/>
        <end position="131"/>
    </location>
</feature>
<evidence type="ECO:0000256" key="3">
    <source>
        <dbReference type="ARBA" id="ARBA00022449"/>
    </source>
</evidence>
<protein>
    <submittedName>
        <fullName evidence="11">Cation:proton antiporter</fullName>
    </submittedName>
</protein>
<dbReference type="Pfam" id="PF00999">
    <property type="entry name" value="Na_H_Exchanger"/>
    <property type="match status" value="1"/>
</dbReference>
<organism evidence="11 12">
    <name type="scientific">Georgenia daeguensis</name>
    <dbReference type="NCBI Taxonomy" id="908355"/>
    <lineage>
        <taxon>Bacteria</taxon>
        <taxon>Bacillati</taxon>
        <taxon>Actinomycetota</taxon>
        <taxon>Actinomycetes</taxon>
        <taxon>Micrococcales</taxon>
        <taxon>Bogoriellaceae</taxon>
        <taxon>Georgenia</taxon>
    </lineage>
</organism>
<reference evidence="12" key="1">
    <citation type="journal article" date="2019" name="Int. J. Syst. Evol. Microbiol.">
        <title>The Global Catalogue of Microorganisms (GCM) 10K type strain sequencing project: providing services to taxonomists for standard genome sequencing and annotation.</title>
        <authorList>
            <consortium name="The Broad Institute Genomics Platform"/>
            <consortium name="The Broad Institute Genome Sequencing Center for Infectious Disease"/>
            <person name="Wu L."/>
            <person name="Ma J."/>
        </authorList>
    </citation>
    <scope>NUCLEOTIDE SEQUENCE [LARGE SCALE GENOMIC DNA]</scope>
    <source>
        <strain evidence="12">JCM 17459</strain>
    </source>
</reference>
<dbReference type="PANTHER" id="PTHR32507">
    <property type="entry name" value="NA(+)/H(+) ANTIPORTER 1"/>
    <property type="match status" value="1"/>
</dbReference>
<sequence>MDPTGLTYAAAGLAALLAAVLPRLISRAPVSMPMIFLGAGVVAFATIEWLPNPDPLAHGGVVEHVTEACVIISLMGAGLALDRPVGLRRWGSTWRLLGITMPLTMLAAASLGGWALGLPVASAILLAAVLAPTDPVLASEVQVAEPSDAEGEDEDEVRFALTSEAGLNDGLAFPFTYAAIAVAMAGTAPAGWLGRWLAVDVLWRLGVGVGVGLVLGWLLGKLFFSVSSERLRLAEHGEGFVALACTFAAYGVAELAEGYGFVAVFVCACTIRAAERDHGYHKVLHQYVEQLERLVTIVILVLLGGAVARGLFADVTWGHVLVAAVFLLLVRPLAGWAGMVGSKAGPRERAVIAFFGVRGVGSLYYLAYALGQASFGQPRSLWAITGLVVVGSVVVHGMTAGPAMALLDDRRRAYLRRAGGGQRAPQTGAMPPTLPTGGPAGQGPQ</sequence>
<feature type="transmembrane region" description="Helical" evidence="9">
    <location>
        <begin position="62"/>
        <end position="82"/>
    </location>
</feature>
<evidence type="ECO:0000256" key="7">
    <source>
        <dbReference type="ARBA" id="ARBA00023136"/>
    </source>
</evidence>
<name>A0ABP8ERM4_9MICO</name>
<keyword evidence="5 9" id="KW-1133">Transmembrane helix</keyword>
<dbReference type="PANTHER" id="PTHR32507:SF8">
    <property type="entry name" value="CNH1P"/>
    <property type="match status" value="1"/>
</dbReference>
<evidence type="ECO:0000259" key="10">
    <source>
        <dbReference type="Pfam" id="PF00999"/>
    </source>
</evidence>
<feature type="transmembrane region" description="Helical" evidence="9">
    <location>
        <begin position="294"/>
        <end position="312"/>
    </location>
</feature>
<keyword evidence="12" id="KW-1185">Reference proteome</keyword>
<dbReference type="Proteomes" id="UP001499841">
    <property type="component" value="Unassembled WGS sequence"/>
</dbReference>
<evidence type="ECO:0000256" key="1">
    <source>
        <dbReference type="ARBA" id="ARBA00004651"/>
    </source>
</evidence>